<sequence>MLYLFMYCDNRTYDGTVTFPTCLLAVANMQKVEHIRLLSSMSKKVAHIKLYISVSAKGPEVIKMYLSYTCVVSCFCD</sequence>
<accession>A0A0A9A9R5</accession>
<reference evidence="1" key="2">
    <citation type="journal article" date="2015" name="Data Brief">
        <title>Shoot transcriptome of the giant reed, Arundo donax.</title>
        <authorList>
            <person name="Barrero R.A."/>
            <person name="Guerrero F.D."/>
            <person name="Moolhuijzen P."/>
            <person name="Goolsby J.A."/>
            <person name="Tidwell J."/>
            <person name="Bellgard S.E."/>
            <person name="Bellgard M.I."/>
        </authorList>
    </citation>
    <scope>NUCLEOTIDE SEQUENCE</scope>
    <source>
        <tissue evidence="1">Shoot tissue taken approximately 20 cm above the soil surface</tissue>
    </source>
</reference>
<organism evidence="1">
    <name type="scientific">Arundo donax</name>
    <name type="common">Giant reed</name>
    <name type="synonym">Donax arundinaceus</name>
    <dbReference type="NCBI Taxonomy" id="35708"/>
    <lineage>
        <taxon>Eukaryota</taxon>
        <taxon>Viridiplantae</taxon>
        <taxon>Streptophyta</taxon>
        <taxon>Embryophyta</taxon>
        <taxon>Tracheophyta</taxon>
        <taxon>Spermatophyta</taxon>
        <taxon>Magnoliopsida</taxon>
        <taxon>Liliopsida</taxon>
        <taxon>Poales</taxon>
        <taxon>Poaceae</taxon>
        <taxon>PACMAD clade</taxon>
        <taxon>Arundinoideae</taxon>
        <taxon>Arundineae</taxon>
        <taxon>Arundo</taxon>
    </lineage>
</organism>
<evidence type="ECO:0000313" key="1">
    <source>
        <dbReference type="EMBL" id="JAD46643.1"/>
    </source>
</evidence>
<name>A0A0A9A9R5_ARUDO</name>
<protein>
    <submittedName>
        <fullName evidence="1">Uncharacterized protein</fullName>
    </submittedName>
</protein>
<reference evidence="1" key="1">
    <citation type="submission" date="2014-09" db="EMBL/GenBank/DDBJ databases">
        <authorList>
            <person name="Magalhaes I.L.F."/>
            <person name="Oliveira U."/>
            <person name="Santos F.R."/>
            <person name="Vidigal T.H.D.A."/>
            <person name="Brescovit A.D."/>
            <person name="Santos A.J."/>
        </authorList>
    </citation>
    <scope>NUCLEOTIDE SEQUENCE</scope>
    <source>
        <tissue evidence="1">Shoot tissue taken approximately 20 cm above the soil surface</tissue>
    </source>
</reference>
<dbReference type="AlphaFoldDB" id="A0A0A9A9R5"/>
<proteinExistence type="predicted"/>
<dbReference type="EMBL" id="GBRH01251252">
    <property type="protein sequence ID" value="JAD46643.1"/>
    <property type="molecule type" value="Transcribed_RNA"/>
</dbReference>